<keyword evidence="2" id="KW-0479">Metal-binding</keyword>
<gene>
    <name evidence="7" type="ORF">OA86_00430</name>
</gene>
<dbReference type="EMBL" id="JSYL01000001">
    <property type="protein sequence ID" value="KIA90408.1"/>
    <property type="molecule type" value="Genomic_DNA"/>
</dbReference>
<reference evidence="7 8" key="1">
    <citation type="submission" date="2014-10" db="EMBL/GenBank/DDBJ databases">
        <title>Kaistella jeonii genome.</title>
        <authorList>
            <person name="Clayton J.T."/>
            <person name="Newman J.D."/>
        </authorList>
    </citation>
    <scope>NUCLEOTIDE SEQUENCE [LARGE SCALE GENOMIC DNA]</scope>
    <source>
        <strain evidence="7 8">DSM 17048</strain>
    </source>
</reference>
<dbReference type="GO" id="GO:0046872">
    <property type="term" value="F:metal ion binding"/>
    <property type="evidence" value="ECO:0007669"/>
    <property type="project" value="UniProtKB-KW"/>
</dbReference>
<dbReference type="PANTHER" id="PTHR33146:SF26">
    <property type="entry name" value="ENDONUCLEASE 4"/>
    <property type="match status" value="1"/>
</dbReference>
<dbReference type="Pfam" id="PF02265">
    <property type="entry name" value="S1-P1_nuclease"/>
    <property type="match status" value="1"/>
</dbReference>
<protein>
    <submittedName>
        <fullName evidence="7">S1/P1 Nuclease</fullName>
    </submittedName>
</protein>
<dbReference type="PANTHER" id="PTHR33146">
    <property type="entry name" value="ENDONUCLEASE 4"/>
    <property type="match status" value="1"/>
</dbReference>
<evidence type="ECO:0000256" key="1">
    <source>
        <dbReference type="ARBA" id="ARBA00022722"/>
    </source>
</evidence>
<evidence type="ECO:0000256" key="3">
    <source>
        <dbReference type="ARBA" id="ARBA00022759"/>
    </source>
</evidence>
<dbReference type="GO" id="GO:0004519">
    <property type="term" value="F:endonuclease activity"/>
    <property type="evidence" value="ECO:0007669"/>
    <property type="project" value="UniProtKB-KW"/>
</dbReference>
<accession>A0A0C1FF06</accession>
<sequence>MKTILKNSILVLAILSFNFAYSWGTTGHRVIAEIAQNHLSGKAKRHLKKLIGDEKLAYWANWPDFIKADTTGVWKQTEQWHYINVDPQMNIQSFTQSLKAQKAPNIYTQIKILSDQIKDKNTSVKDKEIALRFLIHLMGDAAQPLHVGRAEDLGGNKIKLKFFGENTNLHSLWDTKLVDSQKYSYTEFASVLDVKSKEEVKQIQAGTLEDWLYDSHKQANRIYSNSVADASYSYDYNYKFEPLLERQLLYGGLRLAKILNEVL</sequence>
<name>A0A0C1FF06_9FLAO</name>
<proteinExistence type="predicted"/>
<dbReference type="InterPro" id="IPR008947">
    <property type="entry name" value="PLipase_C/P1_nuclease_dom_sf"/>
</dbReference>
<dbReference type="CDD" id="cd11010">
    <property type="entry name" value="S1-P1_nuclease"/>
    <property type="match status" value="1"/>
</dbReference>
<comment type="caution">
    <text evidence="7">The sequence shown here is derived from an EMBL/GenBank/DDBJ whole genome shotgun (WGS) entry which is preliminary data.</text>
</comment>
<evidence type="ECO:0000256" key="2">
    <source>
        <dbReference type="ARBA" id="ARBA00022723"/>
    </source>
</evidence>
<evidence type="ECO:0000256" key="4">
    <source>
        <dbReference type="ARBA" id="ARBA00022801"/>
    </source>
</evidence>
<keyword evidence="3" id="KW-0255">Endonuclease</keyword>
<dbReference type="OrthoDB" id="267579at2"/>
<dbReference type="GO" id="GO:0006308">
    <property type="term" value="P:DNA catabolic process"/>
    <property type="evidence" value="ECO:0007669"/>
    <property type="project" value="InterPro"/>
</dbReference>
<dbReference type="Gene3D" id="1.10.575.10">
    <property type="entry name" value="P1 Nuclease"/>
    <property type="match status" value="1"/>
</dbReference>
<keyword evidence="1" id="KW-0540">Nuclease</keyword>
<dbReference type="SUPFAM" id="SSF48537">
    <property type="entry name" value="Phospholipase C/P1 nuclease"/>
    <property type="match status" value="1"/>
</dbReference>
<dbReference type="InterPro" id="IPR003154">
    <property type="entry name" value="S1/P1nuclease"/>
</dbReference>
<evidence type="ECO:0000313" key="8">
    <source>
        <dbReference type="Proteomes" id="UP000031473"/>
    </source>
</evidence>
<dbReference type="GO" id="GO:0003676">
    <property type="term" value="F:nucleic acid binding"/>
    <property type="evidence" value="ECO:0007669"/>
    <property type="project" value="InterPro"/>
</dbReference>
<dbReference type="GO" id="GO:0016788">
    <property type="term" value="F:hydrolase activity, acting on ester bonds"/>
    <property type="evidence" value="ECO:0007669"/>
    <property type="project" value="InterPro"/>
</dbReference>
<dbReference type="RefSeq" id="WP_039347193.1">
    <property type="nucleotide sequence ID" value="NZ_FOLA01000001.1"/>
</dbReference>
<organism evidence="7 8">
    <name type="scientific">Kaistella jeonii</name>
    <dbReference type="NCBI Taxonomy" id="266749"/>
    <lineage>
        <taxon>Bacteria</taxon>
        <taxon>Pseudomonadati</taxon>
        <taxon>Bacteroidota</taxon>
        <taxon>Flavobacteriia</taxon>
        <taxon>Flavobacteriales</taxon>
        <taxon>Weeksellaceae</taxon>
        <taxon>Chryseobacterium group</taxon>
        <taxon>Kaistella</taxon>
    </lineage>
</organism>
<evidence type="ECO:0000256" key="6">
    <source>
        <dbReference type="ARBA" id="ARBA00023180"/>
    </source>
</evidence>
<keyword evidence="6" id="KW-0325">Glycoprotein</keyword>
<evidence type="ECO:0000256" key="5">
    <source>
        <dbReference type="ARBA" id="ARBA00023157"/>
    </source>
</evidence>
<keyword evidence="8" id="KW-1185">Reference proteome</keyword>
<dbReference type="Proteomes" id="UP000031473">
    <property type="component" value="Unassembled WGS sequence"/>
</dbReference>
<dbReference type="AlphaFoldDB" id="A0A0C1FF06"/>
<evidence type="ECO:0000313" key="7">
    <source>
        <dbReference type="EMBL" id="KIA90408.1"/>
    </source>
</evidence>
<keyword evidence="5" id="KW-1015">Disulfide bond</keyword>
<dbReference type="STRING" id="266749.SAMN05421876_101452"/>
<keyword evidence="4" id="KW-0378">Hydrolase</keyword>